<evidence type="ECO:0000313" key="1">
    <source>
        <dbReference type="EMBL" id="TQV68127.1"/>
    </source>
</evidence>
<dbReference type="OrthoDB" id="5526043at2"/>
<evidence type="ECO:0000313" key="2">
    <source>
        <dbReference type="Proteomes" id="UP000319732"/>
    </source>
</evidence>
<reference evidence="1 2" key="1">
    <citation type="submission" date="2019-06" db="EMBL/GenBank/DDBJ databases">
        <title>Whole genome sequence for Cellvibrionaceae sp. R142.</title>
        <authorList>
            <person name="Wang G."/>
        </authorList>
    </citation>
    <scope>NUCLEOTIDE SEQUENCE [LARGE SCALE GENOMIC DNA]</scope>
    <source>
        <strain evidence="1 2">R142</strain>
    </source>
</reference>
<dbReference type="RefSeq" id="WP_142929468.1">
    <property type="nucleotide sequence ID" value="NZ_ML660107.1"/>
</dbReference>
<organism evidence="1 2">
    <name type="scientific">Exilibacterium tricleocarpae</name>
    <dbReference type="NCBI Taxonomy" id="2591008"/>
    <lineage>
        <taxon>Bacteria</taxon>
        <taxon>Pseudomonadati</taxon>
        <taxon>Pseudomonadota</taxon>
        <taxon>Gammaproteobacteria</taxon>
        <taxon>Cellvibrionales</taxon>
        <taxon>Cellvibrionaceae</taxon>
        <taxon>Exilibacterium</taxon>
    </lineage>
</organism>
<name>A0A545ST42_9GAMM</name>
<dbReference type="AlphaFoldDB" id="A0A545ST42"/>
<keyword evidence="2" id="KW-1185">Reference proteome</keyword>
<comment type="caution">
    <text evidence="1">The sequence shown here is derived from an EMBL/GenBank/DDBJ whole genome shotgun (WGS) entry which is preliminary data.</text>
</comment>
<dbReference type="EMBL" id="VHSG01000029">
    <property type="protein sequence ID" value="TQV68127.1"/>
    <property type="molecule type" value="Genomic_DNA"/>
</dbReference>
<accession>A0A545ST42</accession>
<protein>
    <submittedName>
        <fullName evidence="1">Uncharacterized protein</fullName>
    </submittedName>
</protein>
<gene>
    <name evidence="1" type="ORF">FKG94_23845</name>
</gene>
<proteinExistence type="predicted"/>
<dbReference type="Proteomes" id="UP000319732">
    <property type="component" value="Unassembled WGS sequence"/>
</dbReference>
<sequence>MLIRKNTILLTISLLAAAAAVGFWFIAERHGPYYDAGDSATDGAVATASDLEEVSGAAPPAASGVALQTDTPMSLIEEMFGADDPAWAWAKVDLEAVQRQLPDNLYWELSAPTEDPFILDKRAQTRAHWEQMYGKVLSNTGTEAEVRDYYQWRNRLSTDHVEFTTHMIENYGQVLPERDLRLLELARTLHLARLEQLPRDLAVALERREAHQQARDAWLAGEAEFSDSRPDKN</sequence>